<comment type="similarity">
    <text evidence="2 5">Belongs to the AB hydrolase superfamily. Lipase family.</text>
</comment>
<dbReference type="PANTHER" id="PTHR11610">
    <property type="entry name" value="LIPASE"/>
    <property type="match status" value="1"/>
</dbReference>
<gene>
    <name evidence="10" type="primary">LOC108071220</name>
</gene>
<dbReference type="InterPro" id="IPR000734">
    <property type="entry name" value="TAG_lipase"/>
</dbReference>
<reference evidence="10" key="1">
    <citation type="submission" date="2025-08" db="UniProtKB">
        <authorList>
            <consortium name="RefSeq"/>
        </authorList>
    </citation>
    <scope>IDENTIFICATION</scope>
    <source>
        <strain evidence="10">14028-0561.14</strain>
        <tissue evidence="10">Whole fly</tissue>
    </source>
</reference>
<evidence type="ECO:0000256" key="1">
    <source>
        <dbReference type="ARBA" id="ARBA00004613"/>
    </source>
</evidence>
<dbReference type="GO" id="GO:0016042">
    <property type="term" value="P:lipid catabolic process"/>
    <property type="evidence" value="ECO:0007669"/>
    <property type="project" value="TreeGrafter"/>
</dbReference>
<evidence type="ECO:0000256" key="6">
    <source>
        <dbReference type="SAM" id="MobiDB-lite"/>
    </source>
</evidence>
<evidence type="ECO:0000256" key="7">
    <source>
        <dbReference type="SAM" id="SignalP"/>
    </source>
</evidence>
<dbReference type="RefSeq" id="XP_017017392.1">
    <property type="nucleotide sequence ID" value="XM_017161903.2"/>
</dbReference>
<keyword evidence="3" id="KW-0964">Secreted</keyword>
<protein>
    <submittedName>
        <fullName evidence="10">Phospholipase A1</fullName>
    </submittedName>
</protein>
<dbReference type="AlphaFoldDB" id="A0A6P4HNM3"/>
<evidence type="ECO:0000313" key="10">
    <source>
        <dbReference type="RefSeq" id="XP_017017392.1"/>
    </source>
</evidence>
<dbReference type="CDD" id="cd00707">
    <property type="entry name" value="Pancreat_lipase_like"/>
    <property type="match status" value="1"/>
</dbReference>
<keyword evidence="4 7" id="KW-0732">Signal</keyword>
<keyword evidence="9" id="KW-1185">Reference proteome</keyword>
<dbReference type="InterPro" id="IPR029058">
    <property type="entry name" value="AB_hydrolase_fold"/>
</dbReference>
<feature type="region of interest" description="Disordered" evidence="6">
    <location>
        <begin position="89"/>
        <end position="113"/>
    </location>
</feature>
<dbReference type="PRINTS" id="PR00821">
    <property type="entry name" value="TAGLIPASE"/>
</dbReference>
<dbReference type="GeneID" id="108071220"/>
<feature type="signal peptide" evidence="7">
    <location>
        <begin position="1"/>
        <end position="22"/>
    </location>
</feature>
<accession>A0A6P4HNM3</accession>
<name>A0A6P4HNM3_DROKI</name>
<feature type="compositionally biased region" description="Polar residues" evidence="6">
    <location>
        <begin position="95"/>
        <end position="113"/>
    </location>
</feature>
<evidence type="ECO:0000256" key="2">
    <source>
        <dbReference type="ARBA" id="ARBA00010701"/>
    </source>
</evidence>
<evidence type="ECO:0000256" key="4">
    <source>
        <dbReference type="ARBA" id="ARBA00022729"/>
    </source>
</evidence>
<dbReference type="Proteomes" id="UP001652661">
    <property type="component" value="Chromosome X"/>
</dbReference>
<dbReference type="SUPFAM" id="SSF53474">
    <property type="entry name" value="alpha/beta-Hydrolases"/>
    <property type="match status" value="1"/>
</dbReference>
<dbReference type="Pfam" id="PF00151">
    <property type="entry name" value="Lipase"/>
    <property type="match status" value="1"/>
</dbReference>
<comment type="subcellular location">
    <subcellularLocation>
        <location evidence="1">Secreted</location>
    </subcellularLocation>
</comment>
<dbReference type="GO" id="GO:0016298">
    <property type="term" value="F:lipase activity"/>
    <property type="evidence" value="ECO:0007669"/>
    <property type="project" value="InterPro"/>
</dbReference>
<dbReference type="PANTHER" id="PTHR11610:SF149">
    <property type="entry name" value="FI01450P-RELATED"/>
    <property type="match status" value="1"/>
</dbReference>
<organism evidence="9 10">
    <name type="scientific">Drosophila kikkawai</name>
    <name type="common">Fruit fly</name>
    <dbReference type="NCBI Taxonomy" id="30033"/>
    <lineage>
        <taxon>Eukaryota</taxon>
        <taxon>Metazoa</taxon>
        <taxon>Ecdysozoa</taxon>
        <taxon>Arthropoda</taxon>
        <taxon>Hexapoda</taxon>
        <taxon>Insecta</taxon>
        <taxon>Pterygota</taxon>
        <taxon>Neoptera</taxon>
        <taxon>Endopterygota</taxon>
        <taxon>Diptera</taxon>
        <taxon>Brachycera</taxon>
        <taxon>Muscomorpha</taxon>
        <taxon>Ephydroidea</taxon>
        <taxon>Drosophilidae</taxon>
        <taxon>Drosophila</taxon>
        <taxon>Sophophora</taxon>
    </lineage>
</organism>
<dbReference type="OrthoDB" id="199913at2759"/>
<dbReference type="Gene3D" id="3.40.50.1820">
    <property type="entry name" value="alpha/beta hydrolase"/>
    <property type="match status" value="1"/>
</dbReference>
<evidence type="ECO:0000259" key="8">
    <source>
        <dbReference type="Pfam" id="PF00151"/>
    </source>
</evidence>
<dbReference type="GO" id="GO:0005615">
    <property type="term" value="C:extracellular space"/>
    <property type="evidence" value="ECO:0007669"/>
    <property type="project" value="TreeGrafter"/>
</dbReference>
<evidence type="ECO:0000256" key="5">
    <source>
        <dbReference type="RuleBase" id="RU004262"/>
    </source>
</evidence>
<evidence type="ECO:0000256" key="3">
    <source>
        <dbReference type="ARBA" id="ARBA00022525"/>
    </source>
</evidence>
<dbReference type="GO" id="GO:0017171">
    <property type="term" value="F:serine hydrolase activity"/>
    <property type="evidence" value="ECO:0007669"/>
    <property type="project" value="TreeGrafter"/>
</dbReference>
<feature type="domain" description="Lipase" evidence="8">
    <location>
        <begin position="197"/>
        <end position="460"/>
    </location>
</feature>
<proteinExistence type="inferred from homology"/>
<feature type="chain" id="PRO_5027535360" evidence="7">
    <location>
        <begin position="23"/>
        <end position="497"/>
    </location>
</feature>
<sequence length="497" mass="54477">MGSMGLIEELLAVLLLAVIVECGYQNGTETLGDLGHLGDPESRNLNDLSLSIFNILSANNESYLSKQNTEGTTNSNKKHSETGILSETYLKPKLGNTSSPCKPSQATSDTSCDCKSPSTRWTPSVNLKSQPFLSEISTSLESAILNDMQIRSELTDRLQDQLRQLAIGLPLDIAFSTLNYICSTIVDLGVVRSKLVPDMSQMSFLLRTENDCGNTSIRLDRAEDLFKTPGFNANLSTVLFITGWRTSINSSNSGPVAKAYACRNDTNILVLDAANFVDTLYSWSALNTEVIGLYVAKALLRLNATYVTQQLHIVGHSLGAQIAGSTGRNYRQLSQGRILKRLTGLDPANPCFYDGNDLEGLRSGDARFVDIIHSNPGMLGSPKRAGDADFFVQGRIPFKDGCTGLETIACSHQRAVDYYAESVYPSNEWDFLGRRCDRYADLLVGRYCQDTRTVMGYAARPTELGLYYVGAKGQEPYGENYNPETYTQSTSECGTCE</sequence>
<dbReference type="InterPro" id="IPR013818">
    <property type="entry name" value="Lipase"/>
</dbReference>
<dbReference type="InterPro" id="IPR033906">
    <property type="entry name" value="Lipase_N"/>
</dbReference>
<evidence type="ECO:0000313" key="9">
    <source>
        <dbReference type="Proteomes" id="UP001652661"/>
    </source>
</evidence>